<feature type="domain" description="IclR-ED" evidence="5">
    <location>
        <begin position="67"/>
        <end position="216"/>
    </location>
</feature>
<dbReference type="SUPFAM" id="SSF55781">
    <property type="entry name" value="GAF domain-like"/>
    <property type="match status" value="1"/>
</dbReference>
<dbReference type="Proteomes" id="UP000523139">
    <property type="component" value="Unassembled WGS sequence"/>
</dbReference>
<dbReference type="InterPro" id="IPR014757">
    <property type="entry name" value="Tscrpt_reg_IclR_C"/>
</dbReference>
<proteinExistence type="predicted"/>
<evidence type="ECO:0000256" key="2">
    <source>
        <dbReference type="ARBA" id="ARBA00023125"/>
    </source>
</evidence>
<dbReference type="Gene3D" id="3.30.450.40">
    <property type="match status" value="2"/>
</dbReference>
<protein>
    <submittedName>
        <fullName evidence="6">Helix-turn-helix domain-containing protein</fullName>
    </submittedName>
</protein>
<comment type="caution">
    <text evidence="6">The sequence shown here is derived from an EMBL/GenBank/DDBJ whole genome shotgun (WGS) entry which is preliminary data.</text>
</comment>
<dbReference type="InterPro" id="IPR036388">
    <property type="entry name" value="WH-like_DNA-bd_sf"/>
</dbReference>
<sequence>MAEASTRTVERALDLLGAVCERGHASLAETAREADLPASTALRLLRTLEANSFLTRDESGDYRPGSRLIQLGAQAFTKNTLTEVARQPMQNIVDAIGESAYLSVEGPNDSALYISIIEGTHSVRHTNWVGRTVPLEGSAAGQVLRGEAPDEGFVVVQNSVEDDVTAISAPIEVAGRPRAVLSVLVPTYRIDKTKATRYGQLLVQAAADISGQLIGN</sequence>
<organism evidence="6 7">
    <name type="scientific">Nesterenkonia sedimenti</name>
    <dbReference type="NCBI Taxonomy" id="1463632"/>
    <lineage>
        <taxon>Bacteria</taxon>
        <taxon>Bacillati</taxon>
        <taxon>Actinomycetota</taxon>
        <taxon>Actinomycetes</taxon>
        <taxon>Micrococcales</taxon>
        <taxon>Micrococcaceae</taxon>
        <taxon>Nesterenkonia</taxon>
    </lineage>
</organism>
<dbReference type="PROSITE" id="PS51078">
    <property type="entry name" value="ICLR_ED"/>
    <property type="match status" value="1"/>
</dbReference>
<reference evidence="6 7" key="1">
    <citation type="submission" date="2020-04" db="EMBL/GenBank/DDBJ databases">
        <title>Nesterenkonia sp. nov., isolated from marine sediment.</title>
        <authorList>
            <person name="Zhang G."/>
        </authorList>
    </citation>
    <scope>NUCLEOTIDE SEQUENCE [LARGE SCALE GENOMIC DNA]</scope>
    <source>
        <strain evidence="6 7">MY13</strain>
    </source>
</reference>
<dbReference type="SMART" id="SM00346">
    <property type="entry name" value="HTH_ICLR"/>
    <property type="match status" value="1"/>
</dbReference>
<feature type="domain" description="HTH iclR-type" evidence="4">
    <location>
        <begin position="6"/>
        <end position="66"/>
    </location>
</feature>
<dbReference type="GO" id="GO:0003677">
    <property type="term" value="F:DNA binding"/>
    <property type="evidence" value="ECO:0007669"/>
    <property type="project" value="UniProtKB-KW"/>
</dbReference>
<keyword evidence="3" id="KW-0804">Transcription</keyword>
<dbReference type="GO" id="GO:0003700">
    <property type="term" value="F:DNA-binding transcription factor activity"/>
    <property type="evidence" value="ECO:0007669"/>
    <property type="project" value="TreeGrafter"/>
</dbReference>
<dbReference type="GO" id="GO:0045892">
    <property type="term" value="P:negative regulation of DNA-templated transcription"/>
    <property type="evidence" value="ECO:0007669"/>
    <property type="project" value="TreeGrafter"/>
</dbReference>
<dbReference type="InterPro" id="IPR036390">
    <property type="entry name" value="WH_DNA-bd_sf"/>
</dbReference>
<dbReference type="InterPro" id="IPR050707">
    <property type="entry name" value="HTH_MetabolicPath_Reg"/>
</dbReference>
<dbReference type="PANTHER" id="PTHR30136:SF35">
    <property type="entry name" value="HTH-TYPE TRANSCRIPTIONAL REGULATOR RV1719"/>
    <property type="match status" value="1"/>
</dbReference>
<dbReference type="Gene3D" id="1.10.10.10">
    <property type="entry name" value="Winged helix-like DNA-binding domain superfamily/Winged helix DNA-binding domain"/>
    <property type="match status" value="1"/>
</dbReference>
<keyword evidence="1" id="KW-0805">Transcription regulation</keyword>
<dbReference type="SUPFAM" id="SSF46785">
    <property type="entry name" value="Winged helix' DNA-binding domain"/>
    <property type="match status" value="1"/>
</dbReference>
<keyword evidence="2" id="KW-0238">DNA-binding</keyword>
<dbReference type="PROSITE" id="PS51077">
    <property type="entry name" value="HTH_ICLR"/>
    <property type="match status" value="1"/>
</dbReference>
<name>A0A7X8TIC5_9MICC</name>
<dbReference type="Pfam" id="PF09339">
    <property type="entry name" value="HTH_IclR"/>
    <property type="match status" value="1"/>
</dbReference>
<dbReference type="InterPro" id="IPR005471">
    <property type="entry name" value="Tscrpt_reg_IclR_N"/>
</dbReference>
<evidence type="ECO:0000256" key="3">
    <source>
        <dbReference type="ARBA" id="ARBA00023163"/>
    </source>
</evidence>
<evidence type="ECO:0000313" key="7">
    <source>
        <dbReference type="Proteomes" id="UP000523139"/>
    </source>
</evidence>
<evidence type="ECO:0000259" key="4">
    <source>
        <dbReference type="PROSITE" id="PS51077"/>
    </source>
</evidence>
<dbReference type="EMBL" id="JABAHY010000001">
    <property type="protein sequence ID" value="NLS08608.1"/>
    <property type="molecule type" value="Genomic_DNA"/>
</dbReference>
<evidence type="ECO:0000256" key="1">
    <source>
        <dbReference type="ARBA" id="ARBA00023015"/>
    </source>
</evidence>
<dbReference type="InterPro" id="IPR029016">
    <property type="entry name" value="GAF-like_dom_sf"/>
</dbReference>
<accession>A0A7X8TIC5</accession>
<dbReference type="PANTHER" id="PTHR30136">
    <property type="entry name" value="HELIX-TURN-HELIX TRANSCRIPTIONAL REGULATOR, ICLR FAMILY"/>
    <property type="match status" value="1"/>
</dbReference>
<evidence type="ECO:0000313" key="6">
    <source>
        <dbReference type="EMBL" id="NLS08608.1"/>
    </source>
</evidence>
<keyword evidence="7" id="KW-1185">Reference proteome</keyword>
<dbReference type="AlphaFoldDB" id="A0A7X8TIC5"/>
<evidence type="ECO:0000259" key="5">
    <source>
        <dbReference type="PROSITE" id="PS51078"/>
    </source>
</evidence>
<dbReference type="Pfam" id="PF01614">
    <property type="entry name" value="IclR_C"/>
    <property type="match status" value="1"/>
</dbReference>
<gene>
    <name evidence="6" type="ORF">HGQ17_01015</name>
</gene>